<organism evidence="2 3">
    <name type="scientific">Roseicyclus elongatus DSM 19469</name>
    <dbReference type="NCBI Taxonomy" id="1294273"/>
    <lineage>
        <taxon>Bacteria</taxon>
        <taxon>Pseudomonadati</taxon>
        <taxon>Pseudomonadota</taxon>
        <taxon>Alphaproteobacteria</taxon>
        <taxon>Rhodobacterales</taxon>
        <taxon>Roseobacteraceae</taxon>
        <taxon>Roseicyclus</taxon>
    </lineage>
</organism>
<dbReference type="EMBL" id="CP004372">
    <property type="protein sequence ID" value="AHM04971.1"/>
    <property type="molecule type" value="Genomic_DNA"/>
</dbReference>
<sequence length="100" mass="11094">MSTAADNKKQTTVDDAPAKRRPHHARCIQSGGEEKAIWRHERTLAAVNAPRSWRTYPVFPATAVITVLSRQHPPRIERYASCAAAPVAYGKHRPPVGLPF</sequence>
<protein>
    <submittedName>
        <fullName evidence="2">Uncharacterized protein</fullName>
    </submittedName>
</protein>
<evidence type="ECO:0000313" key="3">
    <source>
        <dbReference type="Proteomes" id="UP000019593"/>
    </source>
</evidence>
<feature type="region of interest" description="Disordered" evidence="1">
    <location>
        <begin position="1"/>
        <end position="26"/>
    </location>
</feature>
<dbReference type="STRING" id="1294273.roselon_02662"/>
<dbReference type="HOGENOM" id="CLU_2303893_0_0_5"/>
<proteinExistence type="predicted"/>
<gene>
    <name evidence="2" type="ORF">roselon_02662</name>
</gene>
<evidence type="ECO:0000313" key="2">
    <source>
        <dbReference type="EMBL" id="AHM04971.1"/>
    </source>
</evidence>
<dbReference type="AlphaFoldDB" id="W8S7S8"/>
<accession>W8S7S8</accession>
<name>W8S7S8_9RHOB</name>
<evidence type="ECO:0000256" key="1">
    <source>
        <dbReference type="SAM" id="MobiDB-lite"/>
    </source>
</evidence>
<reference evidence="2 3" key="1">
    <citation type="submission" date="2013-03" db="EMBL/GenBank/DDBJ databases">
        <authorList>
            <person name="Fiebig A."/>
            <person name="Goeker M."/>
            <person name="Klenk H.-P.P."/>
        </authorList>
    </citation>
    <scope>NUCLEOTIDE SEQUENCE [LARGE SCALE GENOMIC DNA]</scope>
    <source>
        <strain evidence="3">DSM 19469</strain>
    </source>
</reference>
<feature type="compositionally biased region" description="Basic and acidic residues" evidence="1">
    <location>
        <begin position="1"/>
        <end position="18"/>
    </location>
</feature>
<dbReference type="Proteomes" id="UP000019593">
    <property type="component" value="Chromosome"/>
</dbReference>
<dbReference type="KEGG" id="red:roselon_02662"/>
<keyword evidence="3" id="KW-1185">Reference proteome</keyword>